<dbReference type="AlphaFoldDB" id="A0AAE1I5P6"/>
<dbReference type="Proteomes" id="UP001219518">
    <property type="component" value="Unassembled WGS sequence"/>
</dbReference>
<feature type="compositionally biased region" description="Low complexity" evidence="1">
    <location>
        <begin position="127"/>
        <end position="137"/>
    </location>
</feature>
<organism evidence="2 3">
    <name type="scientific">Frankliniella fusca</name>
    <dbReference type="NCBI Taxonomy" id="407009"/>
    <lineage>
        <taxon>Eukaryota</taxon>
        <taxon>Metazoa</taxon>
        <taxon>Ecdysozoa</taxon>
        <taxon>Arthropoda</taxon>
        <taxon>Hexapoda</taxon>
        <taxon>Insecta</taxon>
        <taxon>Pterygota</taxon>
        <taxon>Neoptera</taxon>
        <taxon>Paraneoptera</taxon>
        <taxon>Thysanoptera</taxon>
        <taxon>Terebrantia</taxon>
        <taxon>Thripoidea</taxon>
        <taxon>Thripidae</taxon>
        <taxon>Frankliniella</taxon>
    </lineage>
</organism>
<evidence type="ECO:0000313" key="3">
    <source>
        <dbReference type="Proteomes" id="UP001219518"/>
    </source>
</evidence>
<feature type="region of interest" description="Disordered" evidence="1">
    <location>
        <begin position="74"/>
        <end position="147"/>
    </location>
</feature>
<sequence length="283" mass="29726">MTLSSQLEATAPPRVRKSVTVVPPEHHHHGHHGGGGGLRHTLQSLFRSTGNLSSSVASVVDETAATFVRTLSYRRRKKKSSSSRSSQWTSYASMSIDEETASSDRRDGSVGDDDDGGGLSSDGGGSTLSLADDASSSPFYRAPGVPGAPRPLRRTLSFVEPGTVGADGPGVVLVGGVAVPMRPGGAGGGRHGEYRRSVGSLPLEYTALAAHGRRHSRSREHMHSAWSTSLTSLQEDEIADIVAMRGSVASLGDGVVRRSYDSVFMMSADADGRRNGVVDEVSE</sequence>
<reference evidence="2" key="1">
    <citation type="submission" date="2021-07" db="EMBL/GenBank/DDBJ databases">
        <authorList>
            <person name="Catto M.A."/>
            <person name="Jacobson A."/>
            <person name="Kennedy G."/>
            <person name="Labadie P."/>
            <person name="Hunt B.G."/>
            <person name="Srinivasan R."/>
        </authorList>
    </citation>
    <scope>NUCLEOTIDE SEQUENCE</scope>
    <source>
        <strain evidence="2">PL_HMW_Pooled</strain>
        <tissue evidence="2">Head</tissue>
    </source>
</reference>
<proteinExistence type="predicted"/>
<reference evidence="2" key="2">
    <citation type="journal article" date="2023" name="BMC Genomics">
        <title>Pest status, molecular evolution, and epigenetic factors derived from the genome assembly of Frankliniella fusca, a thysanopteran phytovirus vector.</title>
        <authorList>
            <person name="Catto M.A."/>
            <person name="Labadie P.E."/>
            <person name="Jacobson A.L."/>
            <person name="Kennedy G.G."/>
            <person name="Srinivasan R."/>
            <person name="Hunt B.G."/>
        </authorList>
    </citation>
    <scope>NUCLEOTIDE SEQUENCE</scope>
    <source>
        <strain evidence="2">PL_HMW_Pooled</strain>
    </source>
</reference>
<evidence type="ECO:0000313" key="2">
    <source>
        <dbReference type="EMBL" id="KAK3933298.1"/>
    </source>
</evidence>
<feature type="compositionally biased region" description="Gly residues" evidence="1">
    <location>
        <begin position="117"/>
        <end position="126"/>
    </location>
</feature>
<comment type="caution">
    <text evidence="2">The sequence shown here is derived from an EMBL/GenBank/DDBJ whole genome shotgun (WGS) entry which is preliminary data.</text>
</comment>
<evidence type="ECO:0000256" key="1">
    <source>
        <dbReference type="SAM" id="MobiDB-lite"/>
    </source>
</evidence>
<accession>A0AAE1I5P6</accession>
<protein>
    <submittedName>
        <fullName evidence="2">GTPase Obg</fullName>
    </submittedName>
</protein>
<gene>
    <name evidence="2" type="ORF">KUF71_017886</name>
</gene>
<name>A0AAE1I5P6_9NEOP</name>
<dbReference type="EMBL" id="JAHWGI010001444">
    <property type="protein sequence ID" value="KAK3933298.1"/>
    <property type="molecule type" value="Genomic_DNA"/>
</dbReference>
<keyword evidence="3" id="KW-1185">Reference proteome</keyword>